<dbReference type="PROSITE" id="PS51257">
    <property type="entry name" value="PROKAR_LIPOPROTEIN"/>
    <property type="match status" value="1"/>
</dbReference>
<protein>
    <submittedName>
        <fullName evidence="2">Beta-glucanase/beta-glucan synthetase</fullName>
    </submittedName>
</protein>
<accession>A0ABW5FB79</accession>
<evidence type="ECO:0000256" key="1">
    <source>
        <dbReference type="SAM" id="SignalP"/>
    </source>
</evidence>
<dbReference type="EMBL" id="JBHUKY010000033">
    <property type="protein sequence ID" value="MFD2412209.1"/>
    <property type="molecule type" value="Genomic_DNA"/>
</dbReference>
<sequence>MKKIWRYIYITSIFGMLLLATACSSDKPDPIHINPSDIVVSNSGDNLPQNPFEMDEKNVVLGSINHYAVNLQADEAGRVLPIQYNGGELKIDYSVNASGKARNVGFLLFIDGLPQPYKLDSSGTAYEYMHIFELEENKATPFTFTFTPITGKKGELLPIKFVSVYNPSFIPDMKVTASYGGYQTILEAGGEVFFNKDTEQWAVPLSSKQAGLLNVRQSTERVTQELLVSHGRSEKIAIETLDSKVFSELYVDGLIRHDNLKVENSGLLQITFKLFGHPGVSYRNTIYLNHKPLESQDGVSFPMALTKGNLEVLSAEINLDQLGDFSTFYVVSVPLNAEDFYDDVIILEKTPSLLLYKGAGI</sequence>
<gene>
    <name evidence="2" type="ORF">ACFSX3_20150</name>
</gene>
<dbReference type="Proteomes" id="UP001597448">
    <property type="component" value="Unassembled WGS sequence"/>
</dbReference>
<dbReference type="RefSeq" id="WP_209987823.1">
    <property type="nucleotide sequence ID" value="NZ_JBHUKY010000033.1"/>
</dbReference>
<feature type="signal peptide" evidence="1">
    <location>
        <begin position="1"/>
        <end position="22"/>
    </location>
</feature>
<feature type="chain" id="PRO_5046401283" evidence="1">
    <location>
        <begin position="23"/>
        <end position="361"/>
    </location>
</feature>
<proteinExistence type="predicted"/>
<comment type="caution">
    <text evidence="2">The sequence shown here is derived from an EMBL/GenBank/DDBJ whole genome shotgun (WGS) entry which is preliminary data.</text>
</comment>
<keyword evidence="1" id="KW-0732">Signal</keyword>
<evidence type="ECO:0000313" key="3">
    <source>
        <dbReference type="Proteomes" id="UP001597448"/>
    </source>
</evidence>
<name>A0ABW5FB79_9BACL</name>
<evidence type="ECO:0000313" key="2">
    <source>
        <dbReference type="EMBL" id="MFD2412209.1"/>
    </source>
</evidence>
<organism evidence="2 3">
    <name type="scientific">Paenibacillus rhizoplanae</name>
    <dbReference type="NCBI Taxonomy" id="1917181"/>
    <lineage>
        <taxon>Bacteria</taxon>
        <taxon>Bacillati</taxon>
        <taxon>Bacillota</taxon>
        <taxon>Bacilli</taxon>
        <taxon>Bacillales</taxon>
        <taxon>Paenibacillaceae</taxon>
        <taxon>Paenibacillus</taxon>
    </lineage>
</organism>
<keyword evidence="3" id="KW-1185">Reference proteome</keyword>
<reference evidence="3" key="1">
    <citation type="journal article" date="2019" name="Int. J. Syst. Evol. Microbiol.">
        <title>The Global Catalogue of Microorganisms (GCM) 10K type strain sequencing project: providing services to taxonomists for standard genome sequencing and annotation.</title>
        <authorList>
            <consortium name="The Broad Institute Genomics Platform"/>
            <consortium name="The Broad Institute Genome Sequencing Center for Infectious Disease"/>
            <person name="Wu L."/>
            <person name="Ma J."/>
        </authorList>
    </citation>
    <scope>NUCLEOTIDE SEQUENCE [LARGE SCALE GENOMIC DNA]</scope>
    <source>
        <strain evidence="3">CCM 8725</strain>
    </source>
</reference>